<gene>
    <name evidence="1" type="ORF">J9309_05335</name>
</gene>
<protein>
    <submittedName>
        <fullName evidence="1">Transcriptional regulator</fullName>
    </submittedName>
</protein>
<sequence length="290" mass="34232">MNYIKQLNYFYNKIQYDHKIAPCQIALYLALFQCWNRQRFENPIFVIRDEVMRLSKITSKSTYHRSMNILHDNGYIIYEPSYNPYMGSKIYFQDLSKLNNSAKNTILKNSNGMKKAVAKPSKQTRTKKEQDIDNAMQTPTETPIEPIYKHINNKHINNRENVCKQAQIPSLIFDKKEQNNLSNIQTGKMEEMNQKEKSSAKKEKGTIPTYDEVIEFFQEKYENKQEGEKFFYYFESNGWLVGGKTQMKNWTAAANNWMINMNKYNNPNLNTFGVQKPLDTSPNKRYDEPL</sequence>
<proteinExistence type="predicted"/>
<accession>A0ABX7XFM0</accession>
<evidence type="ECO:0000313" key="2">
    <source>
        <dbReference type="Proteomes" id="UP000672011"/>
    </source>
</evidence>
<dbReference type="Proteomes" id="UP000672011">
    <property type="component" value="Chromosome"/>
</dbReference>
<dbReference type="RefSeq" id="WP_230477498.1">
    <property type="nucleotide sequence ID" value="NZ_CP072842.1"/>
</dbReference>
<keyword evidence="2" id="KW-1185">Reference proteome</keyword>
<dbReference type="EMBL" id="CP072842">
    <property type="protein sequence ID" value="QTV06738.1"/>
    <property type="molecule type" value="Genomic_DNA"/>
</dbReference>
<name>A0ABX7XFM0_9FLAO</name>
<reference evidence="1 2" key="1">
    <citation type="journal article" date="2021" name="Int. J. Syst. Evol. Microbiol.">
        <title>Faecalibacter bovis sp. nov., isolated from cow faeces.</title>
        <authorList>
            <person name="Li F."/>
            <person name="Zhao W."/>
            <person name="Hong Q."/>
            <person name="Shao Q."/>
            <person name="Song J."/>
            <person name="Yang S."/>
        </authorList>
    </citation>
    <scope>NUCLEOTIDE SEQUENCE [LARGE SCALE GENOMIC DNA]</scope>
    <source>
        <strain evidence="1 2">ZY171143</strain>
    </source>
</reference>
<evidence type="ECO:0000313" key="1">
    <source>
        <dbReference type="EMBL" id="QTV06738.1"/>
    </source>
</evidence>
<organism evidence="1 2">
    <name type="scientific">Faecalibacter bovis</name>
    <dbReference type="NCBI Taxonomy" id="2898187"/>
    <lineage>
        <taxon>Bacteria</taxon>
        <taxon>Pseudomonadati</taxon>
        <taxon>Bacteroidota</taxon>
        <taxon>Flavobacteriia</taxon>
        <taxon>Flavobacteriales</taxon>
        <taxon>Weeksellaceae</taxon>
        <taxon>Faecalibacter</taxon>
    </lineage>
</organism>
<reference evidence="2" key="2">
    <citation type="submission" date="2021-04" db="EMBL/GenBank/DDBJ databases">
        <title>Taxonomy of Flavobacteriaceae bacterium ZY171143.</title>
        <authorList>
            <person name="Li F."/>
        </authorList>
    </citation>
    <scope>NUCLEOTIDE SEQUENCE [LARGE SCALE GENOMIC DNA]</scope>
    <source>
        <strain evidence="2">ZY171143</strain>
    </source>
</reference>